<evidence type="ECO:0000313" key="1">
    <source>
        <dbReference type="EMBL" id="WIH98332.1"/>
    </source>
</evidence>
<organism evidence="1 2">
    <name type="scientific">Empedobacter falsenii</name>
    <dbReference type="NCBI Taxonomy" id="343874"/>
    <lineage>
        <taxon>Bacteria</taxon>
        <taxon>Pseudomonadati</taxon>
        <taxon>Bacteroidota</taxon>
        <taxon>Flavobacteriia</taxon>
        <taxon>Flavobacteriales</taxon>
        <taxon>Weeksellaceae</taxon>
        <taxon>Empedobacter</taxon>
    </lineage>
</organism>
<reference evidence="1 2" key="1">
    <citation type="submission" date="2022-09" db="EMBL/GenBank/DDBJ databases">
        <title>Whole genome sequencing analysis of tet(X)-positive Empedobacter falsenii YWS9-3.</title>
        <authorList>
            <person name="Chen C."/>
            <person name="Lv Y.-L."/>
        </authorList>
    </citation>
    <scope>NUCLEOTIDE SEQUENCE [LARGE SCALE GENOMIC DNA]</scope>
    <source>
        <strain evidence="1 2">YWS9-3_T</strain>
    </source>
</reference>
<proteinExistence type="predicted"/>
<dbReference type="RefSeq" id="WP_284584071.1">
    <property type="nucleotide sequence ID" value="NZ_CP106831.1"/>
</dbReference>
<sequence>MNSIRTIILLLLFSNLLFAQEIKEDFSAELVVLNDENLKEIITNINFDDYCKREGYVWIIDFRNKNYIELTSSKKSKLLRPNSSIYGTILNDNIVFIISNENDLISIKKFGFKIDLNKFNFYDVSTGPNVSSWYFKKVNEKTELVKESIFPCVYN</sequence>
<name>A0ABY8VAZ3_9FLAO</name>
<protein>
    <submittedName>
        <fullName evidence="1">Uncharacterized protein</fullName>
    </submittedName>
</protein>
<evidence type="ECO:0000313" key="2">
    <source>
        <dbReference type="Proteomes" id="UP001223501"/>
    </source>
</evidence>
<accession>A0ABY8VAZ3</accession>
<keyword evidence="2" id="KW-1185">Reference proteome</keyword>
<dbReference type="Proteomes" id="UP001223501">
    <property type="component" value="Chromosome"/>
</dbReference>
<dbReference type="EMBL" id="CP106831">
    <property type="protein sequence ID" value="WIH98332.1"/>
    <property type="molecule type" value="Genomic_DNA"/>
</dbReference>
<gene>
    <name evidence="1" type="ORF">OBA43_05215</name>
</gene>